<dbReference type="HAMAP" id="MF_01808">
    <property type="entry name" value="Recomb_XerC_XerD"/>
    <property type="match status" value="1"/>
</dbReference>
<keyword evidence="6 9" id="KW-0238">DNA-binding</keyword>
<reference evidence="12" key="1">
    <citation type="submission" date="2023-07" db="EMBL/GenBank/DDBJ databases">
        <title>The genome sequence of Rhodocytophaga aerolata KACC 12507.</title>
        <authorList>
            <person name="Zhang X."/>
        </authorList>
    </citation>
    <scope>NUCLEOTIDE SEQUENCE</scope>
    <source>
        <strain evidence="12">KACC 12507</strain>
    </source>
</reference>
<feature type="domain" description="Core-binding (CB)" evidence="11">
    <location>
        <begin position="1"/>
        <end position="83"/>
    </location>
</feature>
<evidence type="ECO:0000259" key="11">
    <source>
        <dbReference type="PROSITE" id="PS51900"/>
    </source>
</evidence>
<keyword evidence="2 9" id="KW-0963">Cytoplasm</keyword>
<organism evidence="12 13">
    <name type="scientific">Rhodocytophaga aerolata</name>
    <dbReference type="NCBI Taxonomy" id="455078"/>
    <lineage>
        <taxon>Bacteria</taxon>
        <taxon>Pseudomonadati</taxon>
        <taxon>Bacteroidota</taxon>
        <taxon>Cytophagia</taxon>
        <taxon>Cytophagales</taxon>
        <taxon>Rhodocytophagaceae</taxon>
        <taxon>Rhodocytophaga</taxon>
    </lineage>
</organism>
<dbReference type="Proteomes" id="UP001168528">
    <property type="component" value="Unassembled WGS sequence"/>
</dbReference>
<dbReference type="PROSITE" id="PS51900">
    <property type="entry name" value="CB"/>
    <property type="match status" value="1"/>
</dbReference>
<comment type="subcellular location">
    <subcellularLocation>
        <location evidence="1 9">Cytoplasm</location>
    </subcellularLocation>
</comment>
<comment type="function">
    <text evidence="9">Site-specific tyrosine recombinase, which acts by catalyzing the cutting and rejoining of the recombining DNA molecules. The XerC-XerD complex is essential to convert dimers of the bacterial chromosome into monomers to permit their segregation at cell division. It also contributes to the segregational stability of plasmids.</text>
</comment>
<keyword evidence="8 9" id="KW-0131">Cell cycle</keyword>
<sequence>MISSFLQYIQYEKRCSPHTLISYETDLQQFHTFLTTSYELPSPETASFPMIRSWIVSLVEEKKNASSVNRKIATLRTYYKFLLKKNVITSDPMMKVKSLKLSKPLPQFVDENSLNQLLDTFDFPDTFAGHRDRLLMELLYGTGIRLSEMIELQEKDINTHEGVIKVTGKRNKQRIIPVSKRLLSLLTTYCIEKKQLFPDGNSHVIVTDSGDKIYPMMVYRIVKKHLDLATTIEKRSPHVLRHTFATHLLNKGADLNAIKDLLGHSSLAATQVYTHNSLEKLKNIFEQAHPKA</sequence>
<evidence type="ECO:0000259" key="10">
    <source>
        <dbReference type="PROSITE" id="PS51898"/>
    </source>
</evidence>
<dbReference type="InterPro" id="IPR002104">
    <property type="entry name" value="Integrase_catalytic"/>
</dbReference>
<dbReference type="InterPro" id="IPR050090">
    <property type="entry name" value="Tyrosine_recombinase_XerCD"/>
</dbReference>
<dbReference type="PANTHER" id="PTHR30349">
    <property type="entry name" value="PHAGE INTEGRASE-RELATED"/>
    <property type="match status" value="1"/>
</dbReference>
<evidence type="ECO:0000313" key="12">
    <source>
        <dbReference type="EMBL" id="MDO1444908.1"/>
    </source>
</evidence>
<feature type="active site" evidence="9">
    <location>
        <position position="169"/>
    </location>
</feature>
<evidence type="ECO:0000256" key="2">
    <source>
        <dbReference type="ARBA" id="ARBA00022490"/>
    </source>
</evidence>
<dbReference type="EMBL" id="JAUKPO010000001">
    <property type="protein sequence ID" value="MDO1444908.1"/>
    <property type="molecule type" value="Genomic_DNA"/>
</dbReference>
<evidence type="ECO:0000256" key="8">
    <source>
        <dbReference type="ARBA" id="ARBA00023306"/>
    </source>
</evidence>
<feature type="active site" evidence="9">
    <location>
        <position position="241"/>
    </location>
</feature>
<dbReference type="Pfam" id="PF02899">
    <property type="entry name" value="Phage_int_SAM_1"/>
    <property type="match status" value="1"/>
</dbReference>
<evidence type="ECO:0000256" key="7">
    <source>
        <dbReference type="ARBA" id="ARBA00023172"/>
    </source>
</evidence>
<evidence type="ECO:0000256" key="1">
    <source>
        <dbReference type="ARBA" id="ARBA00004496"/>
    </source>
</evidence>
<dbReference type="PANTHER" id="PTHR30349:SF77">
    <property type="entry name" value="TYROSINE RECOMBINASE XERC"/>
    <property type="match status" value="1"/>
</dbReference>
<feature type="active site" evidence="9">
    <location>
        <position position="145"/>
    </location>
</feature>
<dbReference type="SUPFAM" id="SSF56349">
    <property type="entry name" value="DNA breaking-rejoining enzymes"/>
    <property type="match status" value="1"/>
</dbReference>
<feature type="active site" evidence="9">
    <location>
        <position position="264"/>
    </location>
</feature>
<keyword evidence="5 9" id="KW-0229">DNA integration</keyword>
<evidence type="ECO:0000256" key="3">
    <source>
        <dbReference type="ARBA" id="ARBA00022618"/>
    </source>
</evidence>
<dbReference type="InterPro" id="IPR044068">
    <property type="entry name" value="CB"/>
</dbReference>
<evidence type="ECO:0000256" key="6">
    <source>
        <dbReference type="ARBA" id="ARBA00023125"/>
    </source>
</evidence>
<comment type="similarity">
    <text evidence="9">Belongs to the 'phage' integrase family. XerC subfamily.</text>
</comment>
<keyword evidence="7 9" id="KW-0233">DNA recombination</keyword>
<evidence type="ECO:0000256" key="4">
    <source>
        <dbReference type="ARBA" id="ARBA00022829"/>
    </source>
</evidence>
<dbReference type="InterPro" id="IPR010998">
    <property type="entry name" value="Integrase_recombinase_N"/>
</dbReference>
<proteinExistence type="inferred from homology"/>
<feature type="domain" description="Tyr recombinase" evidence="10">
    <location>
        <begin position="104"/>
        <end position="286"/>
    </location>
</feature>
<evidence type="ECO:0000256" key="9">
    <source>
        <dbReference type="HAMAP-Rule" id="MF_01808"/>
    </source>
</evidence>
<feature type="active site" evidence="9">
    <location>
        <position position="238"/>
    </location>
</feature>
<dbReference type="SUPFAM" id="SSF47823">
    <property type="entry name" value="lambda integrase-like, N-terminal domain"/>
    <property type="match status" value="1"/>
</dbReference>
<evidence type="ECO:0000313" key="13">
    <source>
        <dbReference type="Proteomes" id="UP001168528"/>
    </source>
</evidence>
<dbReference type="Pfam" id="PF00589">
    <property type="entry name" value="Phage_integrase"/>
    <property type="match status" value="1"/>
</dbReference>
<feature type="active site" description="O-(3'-phospho-DNA)-tyrosine intermediate" evidence="9">
    <location>
        <position position="273"/>
    </location>
</feature>
<dbReference type="InterPro" id="IPR013762">
    <property type="entry name" value="Integrase-like_cat_sf"/>
</dbReference>
<dbReference type="Gene3D" id="1.10.150.130">
    <property type="match status" value="1"/>
</dbReference>
<keyword evidence="3 9" id="KW-0132">Cell division</keyword>
<evidence type="ECO:0000256" key="5">
    <source>
        <dbReference type="ARBA" id="ARBA00022908"/>
    </source>
</evidence>
<name>A0ABT8R0R6_9BACT</name>
<accession>A0ABT8R0R6</accession>
<dbReference type="Gene3D" id="1.10.443.10">
    <property type="entry name" value="Intergrase catalytic core"/>
    <property type="match status" value="1"/>
</dbReference>
<comment type="caution">
    <text evidence="12">The sequence shown here is derived from an EMBL/GenBank/DDBJ whole genome shotgun (WGS) entry which is preliminary data.</text>
</comment>
<gene>
    <name evidence="9" type="primary">xerC</name>
    <name evidence="12" type="ORF">Q0590_01530</name>
</gene>
<dbReference type="InterPro" id="IPR023009">
    <property type="entry name" value="Tyrosine_recombinase_XerC/XerD"/>
</dbReference>
<keyword evidence="4 9" id="KW-0159">Chromosome partition</keyword>
<dbReference type="PROSITE" id="PS51898">
    <property type="entry name" value="TYR_RECOMBINASE"/>
    <property type="match status" value="1"/>
</dbReference>
<comment type="subunit">
    <text evidence="9">Forms a cyclic heterotetrameric complex composed of two molecules of XerC and two molecules of XerD.</text>
</comment>
<dbReference type="InterPro" id="IPR004107">
    <property type="entry name" value="Integrase_SAM-like_N"/>
</dbReference>
<dbReference type="RefSeq" id="WP_302035709.1">
    <property type="nucleotide sequence ID" value="NZ_JAUKPO010000001.1"/>
</dbReference>
<dbReference type="InterPro" id="IPR011010">
    <property type="entry name" value="DNA_brk_join_enz"/>
</dbReference>
<protein>
    <recommendedName>
        <fullName evidence="9">Tyrosine recombinase XerC</fullName>
    </recommendedName>
</protein>
<keyword evidence="13" id="KW-1185">Reference proteome</keyword>